<reference evidence="3" key="2">
    <citation type="journal article" date="2021" name="PeerJ">
        <title>Extensive microbial diversity within the chicken gut microbiome revealed by metagenomics and culture.</title>
        <authorList>
            <person name="Gilroy R."/>
            <person name="Ravi A."/>
            <person name="Getino M."/>
            <person name="Pursley I."/>
            <person name="Horton D.L."/>
            <person name="Alikhan N.F."/>
            <person name="Baker D."/>
            <person name="Gharbi K."/>
            <person name="Hall N."/>
            <person name="Watson M."/>
            <person name="Adriaenssens E.M."/>
            <person name="Foster-Nyarko E."/>
            <person name="Jarju S."/>
            <person name="Secka A."/>
            <person name="Antonio M."/>
            <person name="Oren A."/>
            <person name="Chaudhuri R.R."/>
            <person name="La Ragione R."/>
            <person name="Hildebrand F."/>
            <person name="Pallen M.J."/>
        </authorList>
    </citation>
    <scope>NUCLEOTIDE SEQUENCE</scope>
    <source>
        <strain evidence="3">21143</strain>
    </source>
</reference>
<evidence type="ECO:0000256" key="1">
    <source>
        <dbReference type="SAM" id="MobiDB-lite"/>
    </source>
</evidence>
<evidence type="ECO:0000259" key="2">
    <source>
        <dbReference type="Pfam" id="PF12773"/>
    </source>
</evidence>
<feature type="region of interest" description="Disordered" evidence="1">
    <location>
        <begin position="244"/>
        <end position="263"/>
    </location>
</feature>
<proteinExistence type="predicted"/>
<evidence type="ECO:0000313" key="3">
    <source>
        <dbReference type="EMBL" id="HIT39435.1"/>
    </source>
</evidence>
<dbReference type="AlphaFoldDB" id="A0A9D1GEB1"/>
<dbReference type="InterPro" id="IPR025874">
    <property type="entry name" value="DZR"/>
</dbReference>
<sequence length="263" mass="29765">MECIYCKQNIPDNAKFCPFCTQQIRCIECNEPLFPNAKVCINCGKALNIEVNANMNTIEFSETKNSRSFKACFTDTVGGSIGEAIGLIINDKLPVKNTFKSKTQISASLLPHNSSEGENIDTVEVVDDELEQLNQVFKNSNGKTSLQETRLKAKSKRDAGIRLTLLFMYYQYKLGIEEVQRIDLTKILRDASLEDSNWRTWLNNNNLVGVKEDKVELKAPGRDAAKEFLLEVLNPEIEDKWKLGTSRTSKRGKKKESNDETEI</sequence>
<feature type="domain" description="DZANK-type" evidence="2">
    <location>
        <begin position="3"/>
        <end position="44"/>
    </location>
</feature>
<evidence type="ECO:0000313" key="4">
    <source>
        <dbReference type="Proteomes" id="UP000886722"/>
    </source>
</evidence>
<accession>A0A9D1GEB1</accession>
<organism evidence="3 4">
    <name type="scientific">Candidatus Caccoplasma intestinavium</name>
    <dbReference type="NCBI Taxonomy" id="2840716"/>
    <lineage>
        <taxon>Bacteria</taxon>
        <taxon>Pseudomonadati</taxon>
        <taxon>Bacteroidota</taxon>
        <taxon>Bacteroidia</taxon>
        <taxon>Bacteroidales</taxon>
        <taxon>Bacteroidaceae</taxon>
        <taxon>Bacteroidaceae incertae sedis</taxon>
        <taxon>Candidatus Caccoplasma</taxon>
    </lineage>
</organism>
<protein>
    <submittedName>
        <fullName evidence="3">Zinc ribbon domain-containing protein</fullName>
    </submittedName>
</protein>
<comment type="caution">
    <text evidence="3">The sequence shown here is derived from an EMBL/GenBank/DDBJ whole genome shotgun (WGS) entry which is preliminary data.</text>
</comment>
<gene>
    <name evidence="3" type="ORF">IAD06_05300</name>
</gene>
<dbReference type="EMBL" id="DVKT01000039">
    <property type="protein sequence ID" value="HIT39435.1"/>
    <property type="molecule type" value="Genomic_DNA"/>
</dbReference>
<name>A0A9D1GEB1_9BACT</name>
<dbReference type="Proteomes" id="UP000886722">
    <property type="component" value="Unassembled WGS sequence"/>
</dbReference>
<dbReference type="Pfam" id="PF12773">
    <property type="entry name" value="DZR"/>
    <property type="match status" value="1"/>
</dbReference>
<reference evidence="3" key="1">
    <citation type="submission" date="2020-10" db="EMBL/GenBank/DDBJ databases">
        <authorList>
            <person name="Gilroy R."/>
        </authorList>
    </citation>
    <scope>NUCLEOTIDE SEQUENCE</scope>
    <source>
        <strain evidence="3">21143</strain>
    </source>
</reference>